<dbReference type="RefSeq" id="WP_147425688.1">
    <property type="nucleotide sequence ID" value="NZ_RBKU01000001.1"/>
</dbReference>
<gene>
    <name evidence="2" type="ORF">BDD43_4076</name>
</gene>
<keyword evidence="3" id="KW-1185">Reference proteome</keyword>
<dbReference type="AlphaFoldDB" id="A0A495J572"/>
<dbReference type="PROSITE" id="PS51257">
    <property type="entry name" value="PROKAR_LIPOPROTEIN"/>
    <property type="match status" value="1"/>
</dbReference>
<dbReference type="EMBL" id="RBKU01000001">
    <property type="protein sequence ID" value="RKR83861.1"/>
    <property type="molecule type" value="Genomic_DNA"/>
</dbReference>
<dbReference type="Proteomes" id="UP000268007">
    <property type="component" value="Unassembled WGS sequence"/>
</dbReference>
<dbReference type="OrthoDB" id="798464at2"/>
<feature type="signal peptide" evidence="1">
    <location>
        <begin position="1"/>
        <end position="21"/>
    </location>
</feature>
<accession>A0A495J572</accession>
<evidence type="ECO:0008006" key="4">
    <source>
        <dbReference type="Google" id="ProtNLM"/>
    </source>
</evidence>
<evidence type="ECO:0000313" key="3">
    <source>
        <dbReference type="Proteomes" id="UP000268007"/>
    </source>
</evidence>
<reference evidence="2 3" key="1">
    <citation type="submission" date="2018-10" db="EMBL/GenBank/DDBJ databases">
        <title>Genomic Encyclopedia of Archaeal and Bacterial Type Strains, Phase II (KMG-II): from individual species to whole genera.</title>
        <authorList>
            <person name="Goeker M."/>
        </authorList>
    </citation>
    <scope>NUCLEOTIDE SEQUENCE [LARGE SCALE GENOMIC DNA]</scope>
    <source>
        <strain evidence="2 3">DSM 18602</strain>
    </source>
</reference>
<keyword evidence="1" id="KW-0732">Signal</keyword>
<sequence length="115" mass="12981">MKKINFILLAAFIIIALTACRQGKHVVIQNDNNGVLTRMSYYGKIAFADDNMSIKSMSPDSYIEFKMDGEKLIAQRENGSIIYELSDGTKTNTLSEDNKHFIASVLKRVGKFNNR</sequence>
<organism evidence="2 3">
    <name type="scientific">Mucilaginibacter gracilis</name>
    <dbReference type="NCBI Taxonomy" id="423350"/>
    <lineage>
        <taxon>Bacteria</taxon>
        <taxon>Pseudomonadati</taxon>
        <taxon>Bacteroidota</taxon>
        <taxon>Sphingobacteriia</taxon>
        <taxon>Sphingobacteriales</taxon>
        <taxon>Sphingobacteriaceae</taxon>
        <taxon>Mucilaginibacter</taxon>
    </lineage>
</organism>
<proteinExistence type="predicted"/>
<feature type="chain" id="PRO_5019796026" description="Lipoprotein" evidence="1">
    <location>
        <begin position="22"/>
        <end position="115"/>
    </location>
</feature>
<evidence type="ECO:0000256" key="1">
    <source>
        <dbReference type="SAM" id="SignalP"/>
    </source>
</evidence>
<protein>
    <recommendedName>
        <fullName evidence="4">Lipoprotein</fullName>
    </recommendedName>
</protein>
<name>A0A495J572_9SPHI</name>
<comment type="caution">
    <text evidence="2">The sequence shown here is derived from an EMBL/GenBank/DDBJ whole genome shotgun (WGS) entry which is preliminary data.</text>
</comment>
<evidence type="ECO:0000313" key="2">
    <source>
        <dbReference type="EMBL" id="RKR83861.1"/>
    </source>
</evidence>